<sequence>MFHCLFTVLSSLFPYFPRASTIPPPVSKSRMTSKPSDNASLISASPALYFSGSNATPTNFIAVIFFGCLFFSFLPSFSCFILNWSILSRCFSCFKQIMPTASSFSSSSCIFELLSFSMYNIRHGIN</sequence>
<keyword evidence="1" id="KW-0472">Membrane</keyword>
<feature type="transmembrane region" description="Helical" evidence="1">
    <location>
        <begin position="60"/>
        <end position="82"/>
    </location>
</feature>
<evidence type="ECO:0000313" key="2">
    <source>
        <dbReference type="EMBL" id="ABZ09968.1"/>
    </source>
</evidence>
<name>B3TBK8_9ARCH</name>
<reference evidence="2" key="1">
    <citation type="journal article" date="2008" name="ISME J.">
        <title>Genomic patterns of recombination, clonal divergence and environment in marine microbial populations.</title>
        <authorList>
            <person name="Konstantinidis K.T."/>
            <person name="Delong E.F."/>
        </authorList>
    </citation>
    <scope>NUCLEOTIDE SEQUENCE</scope>
</reference>
<keyword evidence="1" id="KW-1133">Transmembrane helix</keyword>
<evidence type="ECO:0000256" key="1">
    <source>
        <dbReference type="SAM" id="Phobius"/>
    </source>
</evidence>
<dbReference type="AlphaFoldDB" id="B3TBK8"/>
<dbReference type="EMBL" id="EU016662">
    <property type="protein sequence ID" value="ABZ09968.1"/>
    <property type="molecule type" value="Genomic_DNA"/>
</dbReference>
<keyword evidence="1" id="KW-0812">Transmembrane</keyword>
<protein>
    <submittedName>
        <fullName evidence="2">Uncharacterized protein</fullName>
    </submittedName>
</protein>
<proteinExistence type="predicted"/>
<accession>B3TBK8</accession>
<organism evidence="2">
    <name type="scientific">uncultured marine crenarchaeote HF4000_APKG9P22</name>
    <dbReference type="NCBI Taxonomy" id="455609"/>
    <lineage>
        <taxon>Archaea</taxon>
        <taxon>Nitrososphaerota</taxon>
        <taxon>Nitrososphaeria</taxon>
        <taxon>Nitrosopumilales</taxon>
        <taxon>environmental samples</taxon>
    </lineage>
</organism>
<gene>
    <name evidence="2" type="ORF">ALOHA_HF4000APKG9P22ctg2g18</name>
</gene>